<dbReference type="Gene3D" id="3.30.450.20">
    <property type="entry name" value="PAS domain"/>
    <property type="match status" value="1"/>
</dbReference>
<evidence type="ECO:0000256" key="6">
    <source>
        <dbReference type="ARBA" id="ARBA00022777"/>
    </source>
</evidence>
<sequence>MTIKGRDLIAYLLPKEKLLLGAALLTICALSFFNYILFHTRIELFCVFISFGITVLILFKDIRTRKKMEGDLRETMAMLERAQRIRGVGYWTLDIAKQELCWSPQTRRIYAGDADFDVTYESAQKLVHPDDLSRMNAEVEKALTRKEPVQIEHRIIRPDGSAGIVNVDIEVDRDAEGHPIRMFGTILDVTAQRQAEAALRESSEKLLDLDRLKDQFLANTSHELKTPLNAIIGIAESLGEGVSGKLSLEQKEQLAMISISARRLSNLINDILDVSQLKNGDIKLNKRGLRLQDLVRQMMVVFEHLNQKKGILFRWHVPENLPPVWGDEDRIKQIFYNLLDNALKFTERGEITTSLWVEEDLVKITVADTGRGIAKDKYEDIFKSFYQIEGPCTRSYSGTGLGLSITKHLVELHGGKISVVSEESKGARFCFSLPIYKGRIRKEDGEITGIIPRFHPKLVWSKPPENLTWKADEILIVDDDDASIQAVMSVLKREGYSIAVAHHGKQALEMIQANPNLCLVILDLVLPGLLGYEVCRIIRQTKDRYILPVLMLTGRNYTDSILMGFDSGANDFLAKPFEPGELRARVRTLVELKKSVERAIKTEIKFLHSQIRPHFIHNALHTIISISRKDSERARLLLVEFSNYLRGCFDFTNLEDSVPMEKEISLVQSYIAIEQARWGRKLHVQYHIENVSINVPPLIVQPIVENAVIHGLRPKPEGGTIILSVTEKEKSIIIDIRDNGIGMSEEKLRSLLNGDMAQEGVGLRNINQRLKKLYGKTLSIKSEAGKGTTVLIEIPLMEADHDFRSVGR</sequence>
<keyword evidence="6" id="KW-0418">Kinase</keyword>
<dbReference type="Proteomes" id="UP000323521">
    <property type="component" value="Chromosome"/>
</dbReference>
<dbReference type="Pfam" id="PF06580">
    <property type="entry name" value="His_kinase"/>
    <property type="match status" value="1"/>
</dbReference>
<evidence type="ECO:0000313" key="15">
    <source>
        <dbReference type="EMBL" id="ATW25538.1"/>
    </source>
</evidence>
<evidence type="ECO:0000256" key="10">
    <source>
        <dbReference type="PROSITE-ProRule" id="PRU00169"/>
    </source>
</evidence>
<dbReference type="PROSITE" id="PS50109">
    <property type="entry name" value="HIS_KIN"/>
    <property type="match status" value="2"/>
</dbReference>
<dbReference type="Gene3D" id="3.40.50.2300">
    <property type="match status" value="1"/>
</dbReference>
<dbReference type="Pfam" id="PF02518">
    <property type="entry name" value="HATPase_c"/>
    <property type="match status" value="2"/>
</dbReference>
<dbReference type="InterPro" id="IPR035965">
    <property type="entry name" value="PAS-like_dom_sf"/>
</dbReference>
<proteinExistence type="inferred from homology"/>
<dbReference type="AlphaFoldDB" id="A0A3G1KSV3"/>
<dbReference type="GO" id="GO:0016020">
    <property type="term" value="C:membrane"/>
    <property type="evidence" value="ECO:0007669"/>
    <property type="project" value="InterPro"/>
</dbReference>
<dbReference type="Gene3D" id="3.30.565.10">
    <property type="entry name" value="Histidine kinase-like ATPase, C-terminal domain"/>
    <property type="match status" value="2"/>
</dbReference>
<dbReference type="SMART" id="SM00387">
    <property type="entry name" value="HATPase_c"/>
    <property type="match status" value="2"/>
</dbReference>
<dbReference type="Pfam" id="PF00072">
    <property type="entry name" value="Response_reg"/>
    <property type="match status" value="1"/>
</dbReference>
<evidence type="ECO:0000256" key="5">
    <source>
        <dbReference type="ARBA" id="ARBA00022553"/>
    </source>
</evidence>
<evidence type="ECO:0000313" key="16">
    <source>
        <dbReference type="Proteomes" id="UP000323521"/>
    </source>
</evidence>
<dbReference type="PROSITE" id="PS50113">
    <property type="entry name" value="PAC"/>
    <property type="match status" value="1"/>
</dbReference>
<feature type="domain" description="Histidine kinase" evidence="12">
    <location>
        <begin position="219"/>
        <end position="437"/>
    </location>
</feature>
<dbReference type="PANTHER" id="PTHR43547">
    <property type="entry name" value="TWO-COMPONENT HISTIDINE KINASE"/>
    <property type="match status" value="1"/>
</dbReference>
<dbReference type="InterPro" id="IPR004358">
    <property type="entry name" value="Sig_transdc_His_kin-like_C"/>
</dbReference>
<dbReference type="SMART" id="SM00086">
    <property type="entry name" value="PAC"/>
    <property type="match status" value="1"/>
</dbReference>
<dbReference type="PANTHER" id="PTHR43547:SF2">
    <property type="entry name" value="HYBRID SIGNAL TRANSDUCTION HISTIDINE KINASE C"/>
    <property type="match status" value="1"/>
</dbReference>
<dbReference type="SMART" id="SM00388">
    <property type="entry name" value="HisKA"/>
    <property type="match status" value="1"/>
</dbReference>
<keyword evidence="11" id="KW-0472">Membrane</keyword>
<dbReference type="SUPFAM" id="SSF55874">
    <property type="entry name" value="ATPase domain of HSP90 chaperone/DNA topoisomerase II/histidine kinase"/>
    <property type="match status" value="2"/>
</dbReference>
<dbReference type="SMART" id="SM00448">
    <property type="entry name" value="REC"/>
    <property type="match status" value="1"/>
</dbReference>
<dbReference type="FunFam" id="3.30.565.10:FF:000010">
    <property type="entry name" value="Sensor histidine kinase RcsC"/>
    <property type="match status" value="1"/>
</dbReference>
<evidence type="ECO:0000256" key="3">
    <source>
        <dbReference type="ARBA" id="ARBA00012438"/>
    </source>
</evidence>
<evidence type="ECO:0000256" key="2">
    <source>
        <dbReference type="ARBA" id="ARBA00006402"/>
    </source>
</evidence>
<dbReference type="CDD" id="cd17574">
    <property type="entry name" value="REC_OmpR"/>
    <property type="match status" value="1"/>
</dbReference>
<dbReference type="KEGG" id="fwa:DCMF_12890"/>
<dbReference type="EC" id="2.7.13.3" evidence="3"/>
<evidence type="ECO:0000259" key="12">
    <source>
        <dbReference type="PROSITE" id="PS50109"/>
    </source>
</evidence>
<dbReference type="Gene3D" id="2.10.70.100">
    <property type="match status" value="1"/>
</dbReference>
<accession>A0A3G1KSV3</accession>
<feature type="domain" description="PAC" evidence="14">
    <location>
        <begin position="149"/>
        <end position="201"/>
    </location>
</feature>
<dbReference type="InterPro" id="IPR003661">
    <property type="entry name" value="HisK_dim/P_dom"/>
</dbReference>
<dbReference type="InterPro" id="IPR036097">
    <property type="entry name" value="HisK_dim/P_sf"/>
</dbReference>
<evidence type="ECO:0000256" key="9">
    <source>
        <dbReference type="ARBA" id="ARBA00074306"/>
    </source>
</evidence>
<dbReference type="PROSITE" id="PS50110">
    <property type="entry name" value="RESPONSE_REGULATORY"/>
    <property type="match status" value="1"/>
</dbReference>
<dbReference type="InterPro" id="IPR005467">
    <property type="entry name" value="His_kinase_dom"/>
</dbReference>
<dbReference type="EMBL" id="CP017634">
    <property type="protein sequence ID" value="ATW25538.1"/>
    <property type="molecule type" value="Genomic_DNA"/>
</dbReference>
<comment type="function">
    <text evidence="8">May play the central regulatory role in sporulation. It may be an element of the effector pathway responsible for the activation of sporulation genes in response to nutritional stress. Spo0A may act in concert with spo0H (a sigma factor) to control the expression of some genes that are critical to the sporulation process.</text>
</comment>
<evidence type="ECO:0000256" key="11">
    <source>
        <dbReference type="SAM" id="Phobius"/>
    </source>
</evidence>
<dbReference type="GO" id="GO:0000155">
    <property type="term" value="F:phosphorelay sensor kinase activity"/>
    <property type="evidence" value="ECO:0007669"/>
    <property type="project" value="InterPro"/>
</dbReference>
<keyword evidence="5 10" id="KW-0597">Phosphoprotein</keyword>
<dbReference type="Pfam" id="PF00512">
    <property type="entry name" value="HisKA"/>
    <property type="match status" value="1"/>
</dbReference>
<dbReference type="CDD" id="cd00082">
    <property type="entry name" value="HisKA"/>
    <property type="match status" value="1"/>
</dbReference>
<dbReference type="InterPro" id="IPR001610">
    <property type="entry name" value="PAC"/>
</dbReference>
<evidence type="ECO:0000256" key="7">
    <source>
        <dbReference type="ARBA" id="ARBA00023012"/>
    </source>
</evidence>
<comment type="similarity">
    <text evidence="2">In the N-terminal section; belongs to the phytochrome family.</text>
</comment>
<dbReference type="InterPro" id="IPR010559">
    <property type="entry name" value="Sig_transdc_His_kin_internal"/>
</dbReference>
<dbReference type="PRINTS" id="PR00344">
    <property type="entry name" value="BCTRLSENSOR"/>
</dbReference>
<keyword evidence="16" id="KW-1185">Reference proteome</keyword>
<dbReference type="Pfam" id="PF08447">
    <property type="entry name" value="PAS_3"/>
    <property type="match status" value="1"/>
</dbReference>
<feature type="transmembrane region" description="Helical" evidence="11">
    <location>
        <begin position="42"/>
        <end position="59"/>
    </location>
</feature>
<comment type="catalytic activity">
    <reaction evidence="1">
        <text>ATP + protein L-histidine = ADP + protein N-phospho-L-histidine.</text>
        <dbReference type="EC" id="2.7.13.3"/>
    </reaction>
</comment>
<evidence type="ECO:0000256" key="8">
    <source>
        <dbReference type="ARBA" id="ARBA00024867"/>
    </source>
</evidence>
<keyword evidence="7" id="KW-0902">Two-component regulatory system</keyword>
<dbReference type="Gene3D" id="1.10.287.130">
    <property type="match status" value="1"/>
</dbReference>
<keyword evidence="11" id="KW-0812">Transmembrane</keyword>
<feature type="modified residue" description="4-aspartylphosphate" evidence="10">
    <location>
        <position position="523"/>
    </location>
</feature>
<protein>
    <recommendedName>
        <fullName evidence="9">Circadian input-output histidine kinase CikA</fullName>
        <ecNumber evidence="3">2.7.13.3</ecNumber>
    </recommendedName>
    <alternativeName>
        <fullName evidence="4">Stage 0 sporulation protein A homolog</fullName>
    </alternativeName>
</protein>
<name>A0A3G1KSV3_FORW1</name>
<dbReference type="NCBIfam" id="TIGR00229">
    <property type="entry name" value="sensory_box"/>
    <property type="match status" value="1"/>
</dbReference>
<evidence type="ECO:0000256" key="1">
    <source>
        <dbReference type="ARBA" id="ARBA00000085"/>
    </source>
</evidence>
<dbReference type="SUPFAM" id="SSF47384">
    <property type="entry name" value="Homodimeric domain of signal transducing histidine kinase"/>
    <property type="match status" value="1"/>
</dbReference>
<dbReference type="SUPFAM" id="SSF52172">
    <property type="entry name" value="CheY-like"/>
    <property type="match status" value="1"/>
</dbReference>
<gene>
    <name evidence="15" type="ORF">DCMF_12890</name>
</gene>
<reference evidence="15 16" key="1">
    <citation type="submission" date="2016-10" db="EMBL/GenBank/DDBJ databases">
        <title>Complete Genome Sequence of Peptococcaceae strain DCMF.</title>
        <authorList>
            <person name="Edwards R.J."/>
            <person name="Holland S.I."/>
            <person name="Deshpande N.P."/>
            <person name="Wong Y.K."/>
            <person name="Ertan H."/>
            <person name="Manefield M."/>
            <person name="Russell T.L."/>
            <person name="Lee M.J."/>
        </authorList>
    </citation>
    <scope>NUCLEOTIDE SEQUENCE [LARGE SCALE GENOMIC DNA]</scope>
    <source>
        <strain evidence="15 16">DCMF</strain>
    </source>
</reference>
<feature type="transmembrane region" description="Helical" evidence="11">
    <location>
        <begin position="18"/>
        <end position="36"/>
    </location>
</feature>
<organism evidence="15 16">
    <name type="scientific">Formimonas warabiya</name>
    <dbReference type="NCBI Taxonomy" id="1761012"/>
    <lineage>
        <taxon>Bacteria</taxon>
        <taxon>Bacillati</taxon>
        <taxon>Bacillota</taxon>
        <taxon>Clostridia</taxon>
        <taxon>Eubacteriales</taxon>
        <taxon>Peptococcaceae</taxon>
        <taxon>Candidatus Formimonas</taxon>
    </lineage>
</organism>
<dbReference type="CDD" id="cd16922">
    <property type="entry name" value="HATPase_EvgS-ArcB-TorS-like"/>
    <property type="match status" value="1"/>
</dbReference>
<dbReference type="InterPro" id="IPR013655">
    <property type="entry name" value="PAS_fold_3"/>
</dbReference>
<dbReference type="InterPro" id="IPR003594">
    <property type="entry name" value="HATPase_dom"/>
</dbReference>
<dbReference type="InterPro" id="IPR011006">
    <property type="entry name" value="CheY-like_superfamily"/>
</dbReference>
<keyword evidence="11" id="KW-1133">Transmembrane helix</keyword>
<keyword evidence="6" id="KW-0808">Transferase</keyword>
<feature type="domain" description="Response regulatory" evidence="13">
    <location>
        <begin position="473"/>
        <end position="590"/>
    </location>
</feature>
<dbReference type="SUPFAM" id="SSF55785">
    <property type="entry name" value="PYP-like sensor domain (PAS domain)"/>
    <property type="match status" value="1"/>
</dbReference>
<feature type="domain" description="Histidine kinase" evidence="12">
    <location>
        <begin position="700"/>
        <end position="798"/>
    </location>
</feature>
<dbReference type="CDD" id="cd00130">
    <property type="entry name" value="PAS"/>
    <property type="match status" value="1"/>
</dbReference>
<evidence type="ECO:0000259" key="14">
    <source>
        <dbReference type="PROSITE" id="PS50113"/>
    </source>
</evidence>
<evidence type="ECO:0000259" key="13">
    <source>
        <dbReference type="PROSITE" id="PS50110"/>
    </source>
</evidence>
<dbReference type="InterPro" id="IPR000700">
    <property type="entry name" value="PAS-assoc_C"/>
</dbReference>
<evidence type="ECO:0000256" key="4">
    <source>
        <dbReference type="ARBA" id="ARBA00018672"/>
    </source>
</evidence>
<dbReference type="OrthoDB" id="9809348at2"/>
<dbReference type="InterPro" id="IPR000014">
    <property type="entry name" value="PAS"/>
</dbReference>
<dbReference type="InterPro" id="IPR036890">
    <property type="entry name" value="HATPase_C_sf"/>
</dbReference>
<dbReference type="InterPro" id="IPR001789">
    <property type="entry name" value="Sig_transdc_resp-reg_receiver"/>
</dbReference>